<feature type="transmembrane region" description="Helical" evidence="6">
    <location>
        <begin position="90"/>
        <end position="114"/>
    </location>
</feature>
<gene>
    <name evidence="7" type="ORF">C7M84_017173</name>
</gene>
<dbReference type="GO" id="GO:0016020">
    <property type="term" value="C:membrane"/>
    <property type="evidence" value="ECO:0007669"/>
    <property type="project" value="UniProtKB-SubCell"/>
</dbReference>
<comment type="caution">
    <text evidence="7">The sequence shown here is derived from an EMBL/GenBank/DDBJ whole genome shotgun (WGS) entry which is preliminary data.</text>
</comment>
<sequence length="122" mass="13581">MCVYVTNRGKGGRSSLPSSPLRPESTMAFCGYKFSLCLLLISCWGLVQLLLMGMLFYCETPAFLEDLPLTGPYENVGQYMNDVHHGFGTNALNCLIAACLYIITLGVSGWQFYLNQKTTYQV</sequence>
<keyword evidence="5 6" id="KW-0472">Membrane</keyword>
<dbReference type="InterPro" id="IPR026770">
    <property type="entry name" value="RNase_K"/>
</dbReference>
<keyword evidence="8" id="KW-1185">Reference proteome</keyword>
<evidence type="ECO:0000313" key="8">
    <source>
        <dbReference type="Proteomes" id="UP000283509"/>
    </source>
</evidence>
<dbReference type="EMBL" id="QCYY01003172">
    <property type="protein sequence ID" value="ROT64891.1"/>
    <property type="molecule type" value="Genomic_DNA"/>
</dbReference>
<keyword evidence="3 6" id="KW-0812">Transmembrane</keyword>
<feature type="transmembrane region" description="Helical" evidence="6">
    <location>
        <begin position="36"/>
        <end position="57"/>
    </location>
</feature>
<dbReference type="PANTHER" id="PTHR31733">
    <property type="entry name" value="RIBONUCLEASE KAPPA"/>
    <property type="match status" value="1"/>
</dbReference>
<dbReference type="STRING" id="6689.A0A423SL39"/>
<evidence type="ECO:0000256" key="1">
    <source>
        <dbReference type="ARBA" id="ARBA00004141"/>
    </source>
</evidence>
<evidence type="ECO:0000256" key="2">
    <source>
        <dbReference type="ARBA" id="ARBA00008458"/>
    </source>
</evidence>
<protein>
    <submittedName>
        <fullName evidence="7">Putative ribonuclease kappa</fullName>
    </submittedName>
</protein>
<keyword evidence="4 6" id="KW-1133">Transmembrane helix</keyword>
<accession>A0A423SL39</accession>
<name>A0A423SL39_PENVA</name>
<evidence type="ECO:0000256" key="6">
    <source>
        <dbReference type="SAM" id="Phobius"/>
    </source>
</evidence>
<comment type="subcellular location">
    <subcellularLocation>
        <location evidence="1">Membrane</location>
        <topology evidence="1">Multi-pass membrane protein</topology>
    </subcellularLocation>
</comment>
<dbReference type="OrthoDB" id="67317at2759"/>
<evidence type="ECO:0000256" key="3">
    <source>
        <dbReference type="ARBA" id="ARBA00022692"/>
    </source>
</evidence>
<evidence type="ECO:0000256" key="5">
    <source>
        <dbReference type="ARBA" id="ARBA00023136"/>
    </source>
</evidence>
<comment type="similarity">
    <text evidence="2">Belongs to the RNase K family.</text>
</comment>
<organism evidence="7 8">
    <name type="scientific">Penaeus vannamei</name>
    <name type="common">Whiteleg shrimp</name>
    <name type="synonym">Litopenaeus vannamei</name>
    <dbReference type="NCBI Taxonomy" id="6689"/>
    <lineage>
        <taxon>Eukaryota</taxon>
        <taxon>Metazoa</taxon>
        <taxon>Ecdysozoa</taxon>
        <taxon>Arthropoda</taxon>
        <taxon>Crustacea</taxon>
        <taxon>Multicrustacea</taxon>
        <taxon>Malacostraca</taxon>
        <taxon>Eumalacostraca</taxon>
        <taxon>Eucarida</taxon>
        <taxon>Decapoda</taxon>
        <taxon>Dendrobranchiata</taxon>
        <taxon>Penaeoidea</taxon>
        <taxon>Penaeidae</taxon>
        <taxon>Penaeus</taxon>
    </lineage>
</organism>
<dbReference type="AlphaFoldDB" id="A0A423SL39"/>
<dbReference type="GO" id="GO:0004521">
    <property type="term" value="F:RNA endonuclease activity"/>
    <property type="evidence" value="ECO:0007669"/>
    <property type="project" value="InterPro"/>
</dbReference>
<evidence type="ECO:0000256" key="4">
    <source>
        <dbReference type="ARBA" id="ARBA00022989"/>
    </source>
</evidence>
<proteinExistence type="inferred from homology"/>
<reference evidence="7 8" key="2">
    <citation type="submission" date="2019-01" db="EMBL/GenBank/DDBJ databases">
        <title>The decoding of complex shrimp genome reveals the adaptation for benthos swimmer, frequently molting mechanism and breeding impact on genome.</title>
        <authorList>
            <person name="Sun Y."/>
            <person name="Gao Y."/>
            <person name="Yu Y."/>
        </authorList>
    </citation>
    <scope>NUCLEOTIDE SEQUENCE [LARGE SCALE GENOMIC DNA]</scope>
    <source>
        <tissue evidence="7">Muscle</tissue>
    </source>
</reference>
<dbReference type="Proteomes" id="UP000283509">
    <property type="component" value="Unassembled WGS sequence"/>
</dbReference>
<reference evidence="7 8" key="1">
    <citation type="submission" date="2018-04" db="EMBL/GenBank/DDBJ databases">
        <authorList>
            <person name="Zhang X."/>
            <person name="Yuan J."/>
            <person name="Li F."/>
            <person name="Xiang J."/>
        </authorList>
    </citation>
    <scope>NUCLEOTIDE SEQUENCE [LARGE SCALE GENOMIC DNA]</scope>
    <source>
        <tissue evidence="7">Muscle</tissue>
    </source>
</reference>
<evidence type="ECO:0000313" key="7">
    <source>
        <dbReference type="EMBL" id="ROT64891.1"/>
    </source>
</evidence>